<dbReference type="EMBL" id="JAFIRR010000008">
    <property type="protein sequence ID" value="MCO6414799.1"/>
    <property type="molecule type" value="Genomic_DNA"/>
</dbReference>
<proteinExistence type="predicted"/>
<evidence type="ECO:0000313" key="2">
    <source>
        <dbReference type="Proteomes" id="UP001523392"/>
    </source>
</evidence>
<evidence type="ECO:0000313" key="1">
    <source>
        <dbReference type="EMBL" id="MCO6414799.1"/>
    </source>
</evidence>
<evidence type="ECO:0008006" key="3">
    <source>
        <dbReference type="Google" id="ProtNLM"/>
    </source>
</evidence>
<dbReference type="Proteomes" id="UP001523392">
    <property type="component" value="Unassembled WGS sequence"/>
</dbReference>
<dbReference type="RefSeq" id="WP_252951388.1">
    <property type="nucleotide sequence ID" value="NZ_JAFIRR010000008.1"/>
</dbReference>
<protein>
    <recommendedName>
        <fullName evidence="3">(2Fe-2S)-binding protein</fullName>
    </recommendedName>
</protein>
<organism evidence="1 2">
    <name type="scientific">Siccirubricoccus soli</name>
    <dbReference type="NCBI Taxonomy" id="2899147"/>
    <lineage>
        <taxon>Bacteria</taxon>
        <taxon>Pseudomonadati</taxon>
        <taxon>Pseudomonadota</taxon>
        <taxon>Alphaproteobacteria</taxon>
        <taxon>Acetobacterales</taxon>
        <taxon>Roseomonadaceae</taxon>
        <taxon>Siccirubricoccus</taxon>
    </lineage>
</organism>
<sequence length="81" mass="9049">MADVDMNVEDLFGDEGVAFKCGCRTLALTRDELIDRFGARCPVNHIGLRYTCDACKGPALTAWMTWPRVINEAYGQTRHKG</sequence>
<name>A0ABT1CYS3_9PROT</name>
<accession>A0ABT1CYS3</accession>
<keyword evidence="2" id="KW-1185">Reference proteome</keyword>
<reference evidence="1 2" key="1">
    <citation type="submission" date="2021-12" db="EMBL/GenBank/DDBJ databases">
        <title>Siccirubricoccus leaddurans sp. nov., a high concentration Zn2+ tolerance bacterium.</title>
        <authorList>
            <person name="Cao Y."/>
        </authorList>
    </citation>
    <scope>NUCLEOTIDE SEQUENCE [LARGE SCALE GENOMIC DNA]</scope>
    <source>
        <strain evidence="1 2">KC 17139</strain>
    </source>
</reference>
<gene>
    <name evidence="1" type="ORF">JYK14_01210</name>
</gene>
<comment type="caution">
    <text evidence="1">The sequence shown here is derived from an EMBL/GenBank/DDBJ whole genome shotgun (WGS) entry which is preliminary data.</text>
</comment>